<feature type="compositionally biased region" description="Basic and acidic residues" evidence="2">
    <location>
        <begin position="7"/>
        <end position="22"/>
    </location>
</feature>
<reference evidence="4 5" key="1">
    <citation type="submission" date="2019-03" db="EMBL/GenBank/DDBJ databases">
        <title>Genomic Encyclopedia of Type Strains, Phase IV (KMG-IV): sequencing the most valuable type-strain genomes for metagenomic binning, comparative biology and taxonomic classification.</title>
        <authorList>
            <person name="Goeker M."/>
        </authorList>
    </citation>
    <scope>NUCLEOTIDE SEQUENCE [LARGE SCALE GENOMIC DNA]</scope>
    <source>
        <strain evidence="4 5">DSM 15505</strain>
    </source>
</reference>
<dbReference type="InterPro" id="IPR037138">
    <property type="entry name" value="His_deacetylse_dom_sf"/>
</dbReference>
<keyword evidence="5" id="KW-1185">Reference proteome</keyword>
<dbReference type="CDD" id="cd11599">
    <property type="entry name" value="HDAC_classII_2"/>
    <property type="match status" value="1"/>
</dbReference>
<dbReference type="OrthoDB" id="9808367at2"/>
<dbReference type="AlphaFoldDB" id="A0A4R7JPD4"/>
<gene>
    <name evidence="4" type="ORF">DES49_2613</name>
</gene>
<dbReference type="PRINTS" id="PR01270">
    <property type="entry name" value="HDASUPER"/>
</dbReference>
<name>A0A4R7JPD4_9GAMM</name>
<feature type="domain" description="Histone deacetylase" evidence="3">
    <location>
        <begin position="20"/>
        <end position="304"/>
    </location>
</feature>
<sequence>MSTAFFHHPDCEAHDMGDDHPESPKRLRAIEDRLTQTGLMDKLLVTQAEEASRDEIRRAHPDKYIDQLEQMAPTKGRVMADPDTMMTAYSLRAARLAAGSGVQAVNQVLVNQARNAFCAIRPPGHHAERSRTMGFSFFNNVAIAALHALSFHHLERVAILDFDVHQGNGTIDIFHHDPRVLMCSSFQHPFYPYKHYHDMPDHVVNVMLKAGTDSKTYRQAITEGWLDALDRFKPQLILVSAGFDAHRLDPLADIELETEDYRWITDTITDVAKAHCRGRVVSMLEGGYNLQVLADGVEAHVRGLLAAGNASL</sequence>
<evidence type="ECO:0000256" key="2">
    <source>
        <dbReference type="SAM" id="MobiDB-lite"/>
    </source>
</evidence>
<dbReference type="Proteomes" id="UP000295830">
    <property type="component" value="Unassembled WGS sequence"/>
</dbReference>
<dbReference type="GO" id="GO:0040029">
    <property type="term" value="P:epigenetic regulation of gene expression"/>
    <property type="evidence" value="ECO:0007669"/>
    <property type="project" value="TreeGrafter"/>
</dbReference>
<dbReference type="PANTHER" id="PTHR10625">
    <property type="entry name" value="HISTONE DEACETYLASE HDAC1-RELATED"/>
    <property type="match status" value="1"/>
</dbReference>
<proteinExistence type="inferred from homology"/>
<dbReference type="RefSeq" id="WP_133736843.1">
    <property type="nucleotide sequence ID" value="NZ_SOAX01000006.1"/>
</dbReference>
<evidence type="ECO:0000313" key="4">
    <source>
        <dbReference type="EMBL" id="TDT38629.1"/>
    </source>
</evidence>
<dbReference type="EMBL" id="SOAX01000006">
    <property type="protein sequence ID" value="TDT38629.1"/>
    <property type="molecule type" value="Genomic_DNA"/>
</dbReference>
<evidence type="ECO:0000259" key="3">
    <source>
        <dbReference type="Pfam" id="PF00850"/>
    </source>
</evidence>
<evidence type="ECO:0000313" key="5">
    <source>
        <dbReference type="Proteomes" id="UP000295830"/>
    </source>
</evidence>
<dbReference type="InterPro" id="IPR000286">
    <property type="entry name" value="HDACs"/>
</dbReference>
<comment type="similarity">
    <text evidence="1">Belongs to the histone deacetylase family.</text>
</comment>
<dbReference type="GO" id="GO:0004407">
    <property type="term" value="F:histone deacetylase activity"/>
    <property type="evidence" value="ECO:0007669"/>
    <property type="project" value="TreeGrafter"/>
</dbReference>
<feature type="region of interest" description="Disordered" evidence="2">
    <location>
        <begin position="1"/>
        <end position="22"/>
    </location>
</feature>
<comment type="caution">
    <text evidence="4">The sequence shown here is derived from an EMBL/GenBank/DDBJ whole genome shotgun (WGS) entry which is preliminary data.</text>
</comment>
<accession>A0A4R7JPD4</accession>
<protein>
    <submittedName>
        <fullName evidence="4">Acetoin utilization deacetylase AcuC-like enzyme</fullName>
    </submittedName>
</protein>
<dbReference type="Gene3D" id="3.40.800.20">
    <property type="entry name" value="Histone deacetylase domain"/>
    <property type="match status" value="1"/>
</dbReference>
<dbReference type="PANTHER" id="PTHR10625:SF10">
    <property type="entry name" value="HISTONE DEACETYLASE HDAC1"/>
    <property type="match status" value="1"/>
</dbReference>
<dbReference type="InterPro" id="IPR023801">
    <property type="entry name" value="His_deacetylse_dom"/>
</dbReference>
<organism evidence="4 5">
    <name type="scientific">Halospina denitrificans</name>
    <dbReference type="NCBI Taxonomy" id="332522"/>
    <lineage>
        <taxon>Bacteria</taxon>
        <taxon>Pseudomonadati</taxon>
        <taxon>Pseudomonadota</taxon>
        <taxon>Gammaproteobacteria</taxon>
        <taxon>Halospina</taxon>
    </lineage>
</organism>
<dbReference type="SUPFAM" id="SSF52768">
    <property type="entry name" value="Arginase/deacetylase"/>
    <property type="match status" value="1"/>
</dbReference>
<dbReference type="Pfam" id="PF00850">
    <property type="entry name" value="Hist_deacetyl"/>
    <property type="match status" value="1"/>
</dbReference>
<dbReference type="InterPro" id="IPR023696">
    <property type="entry name" value="Ureohydrolase_dom_sf"/>
</dbReference>
<evidence type="ECO:0000256" key="1">
    <source>
        <dbReference type="ARBA" id="ARBA00005947"/>
    </source>
</evidence>